<evidence type="ECO:0000313" key="1">
    <source>
        <dbReference type="EMBL" id="AEM80505.1"/>
    </source>
</evidence>
<organism evidence="1 2">
    <name type="scientific">Streptomyces violaceusniger (strain Tu 4113)</name>
    <dbReference type="NCBI Taxonomy" id="653045"/>
    <lineage>
        <taxon>Bacteria</taxon>
        <taxon>Bacillati</taxon>
        <taxon>Actinomycetota</taxon>
        <taxon>Actinomycetes</taxon>
        <taxon>Kitasatosporales</taxon>
        <taxon>Streptomycetaceae</taxon>
        <taxon>Streptomyces</taxon>
        <taxon>Streptomyces violaceusniger group</taxon>
    </lineage>
</organism>
<keyword evidence="2" id="KW-1185">Reference proteome</keyword>
<gene>
    <name evidence="1" type="ORF">Strvi_0733</name>
</gene>
<reference evidence="1" key="1">
    <citation type="submission" date="2011-08" db="EMBL/GenBank/DDBJ databases">
        <title>Complete sequence of chromosome of Streptomyces violaceusniger Tu 4113.</title>
        <authorList>
            <consortium name="US DOE Joint Genome Institute"/>
            <person name="Lucas S."/>
            <person name="Han J."/>
            <person name="Lapidus A."/>
            <person name="Cheng J.-F."/>
            <person name="Goodwin L."/>
            <person name="Pitluck S."/>
            <person name="Peters L."/>
            <person name="Ivanova N."/>
            <person name="Daligault H."/>
            <person name="Detter J.C."/>
            <person name="Han C."/>
            <person name="Tapia R."/>
            <person name="Land M."/>
            <person name="Hauser L."/>
            <person name="Kyrpides N."/>
            <person name="Ivanova N."/>
            <person name="Pagani I."/>
            <person name="Hagen A."/>
            <person name="Katz L."/>
            <person name="Fiedler H.-P."/>
            <person name="Keasling J."/>
            <person name="Fortman J."/>
            <person name="Woyke T."/>
        </authorList>
    </citation>
    <scope>NUCLEOTIDE SEQUENCE [LARGE SCALE GENOMIC DNA]</scope>
    <source>
        <strain evidence="1">Tu 4113</strain>
    </source>
</reference>
<protein>
    <submittedName>
        <fullName evidence="1">Uncharacterized protein</fullName>
    </submittedName>
</protein>
<dbReference type="HOGENOM" id="CLU_211673_0_0_11"/>
<sequence>MPGTIGRDVMTVHKMRDGLARCGASAADDSEGWNVWQREVNCPPCLIT</sequence>
<name>G2P048_STRV4</name>
<dbReference type="RefSeq" id="WP_014054025.1">
    <property type="nucleotide sequence ID" value="NC_015957.1"/>
</dbReference>
<evidence type="ECO:0000313" key="2">
    <source>
        <dbReference type="Proteomes" id="UP000008703"/>
    </source>
</evidence>
<dbReference type="KEGG" id="svl:Strvi_0733"/>
<dbReference type="Proteomes" id="UP000008703">
    <property type="component" value="Chromosome"/>
</dbReference>
<dbReference type="EMBL" id="CP002994">
    <property type="protein sequence ID" value="AEM80505.1"/>
    <property type="molecule type" value="Genomic_DNA"/>
</dbReference>
<proteinExistence type="predicted"/>
<accession>G2P048</accession>
<dbReference type="AlphaFoldDB" id="G2P048"/>